<dbReference type="Proteomes" id="UP000824124">
    <property type="component" value="Unassembled WGS sequence"/>
</dbReference>
<gene>
    <name evidence="1" type="ORF">IAB00_05795</name>
</gene>
<comment type="caution">
    <text evidence="1">The sequence shown here is derived from an EMBL/GenBank/DDBJ whole genome shotgun (WGS) entry which is preliminary data.</text>
</comment>
<evidence type="ECO:0000313" key="1">
    <source>
        <dbReference type="EMBL" id="HIU10734.1"/>
    </source>
</evidence>
<reference evidence="1" key="2">
    <citation type="journal article" date="2021" name="PeerJ">
        <title>Extensive microbial diversity within the chicken gut microbiome revealed by metagenomics and culture.</title>
        <authorList>
            <person name="Gilroy R."/>
            <person name="Ravi A."/>
            <person name="Getino M."/>
            <person name="Pursley I."/>
            <person name="Horton D.L."/>
            <person name="Alikhan N.F."/>
            <person name="Baker D."/>
            <person name="Gharbi K."/>
            <person name="Hall N."/>
            <person name="Watson M."/>
            <person name="Adriaenssens E.M."/>
            <person name="Foster-Nyarko E."/>
            <person name="Jarju S."/>
            <person name="Secka A."/>
            <person name="Antonio M."/>
            <person name="Oren A."/>
            <person name="Chaudhuri R.R."/>
            <person name="La Ragione R."/>
            <person name="Hildebrand F."/>
            <person name="Pallen M.J."/>
        </authorList>
    </citation>
    <scope>NUCLEOTIDE SEQUENCE</scope>
    <source>
        <strain evidence="1">2830</strain>
    </source>
</reference>
<accession>A0A9D1HK43</accession>
<reference evidence="1" key="1">
    <citation type="submission" date="2020-10" db="EMBL/GenBank/DDBJ databases">
        <authorList>
            <person name="Gilroy R."/>
        </authorList>
    </citation>
    <scope>NUCLEOTIDE SEQUENCE</scope>
    <source>
        <strain evidence="1">2830</strain>
    </source>
</reference>
<evidence type="ECO:0008006" key="3">
    <source>
        <dbReference type="Google" id="ProtNLM"/>
    </source>
</evidence>
<organism evidence="1 2">
    <name type="scientific">Candidatus Avidehalobacter gallistercoris</name>
    <dbReference type="NCBI Taxonomy" id="2840694"/>
    <lineage>
        <taxon>Bacteria</taxon>
        <taxon>Bacillati</taxon>
        <taxon>Bacillota</taxon>
        <taxon>Clostridia</taxon>
        <taxon>Eubacteriales</taxon>
        <taxon>Peptococcaceae</taxon>
        <taxon>Peptococcaceae incertae sedis</taxon>
        <taxon>Candidatus Avidehalobacter</taxon>
    </lineage>
</organism>
<protein>
    <recommendedName>
        <fullName evidence="3">Stage III sporulation protein AG</fullName>
    </recommendedName>
</protein>
<dbReference type="EMBL" id="DVMH01000029">
    <property type="protein sequence ID" value="HIU10734.1"/>
    <property type="molecule type" value="Genomic_DNA"/>
</dbReference>
<proteinExistence type="predicted"/>
<dbReference type="AlphaFoldDB" id="A0A9D1HK43"/>
<evidence type="ECO:0000313" key="2">
    <source>
        <dbReference type="Proteomes" id="UP000824124"/>
    </source>
</evidence>
<sequence>MEFFKPEFLAKLGLGEKEKRRLPLLLLLLAVGLLLMGLSSWSARQDRTDVPYGGAETLPQADTELDEETALEQKLAEILGKIRGAGEVSVALTFAESGRTDYAVNASTTIRTTEENDQNGGFRSTTEQTSSDDLVLAEGNASPVAVRQSSPEVQGVLVVAAGADDPAVCRQMAEALQNLLDIPAHKIVICPAD</sequence>
<name>A0A9D1HK43_9FIRM</name>